<evidence type="ECO:0000313" key="1">
    <source>
        <dbReference type="EMBL" id="MDN7226123.1"/>
    </source>
</evidence>
<reference evidence="1 2" key="1">
    <citation type="submission" date="2023-06" db="EMBL/GenBank/DDBJ databases">
        <title>Novel species in genus Planococcus.</title>
        <authorList>
            <person name="Ning S."/>
        </authorList>
    </citation>
    <scope>NUCLEOTIDE SEQUENCE [LARGE SCALE GENOMIC DNA]</scope>
    <source>
        <strain evidence="1 2">N064</strain>
    </source>
</reference>
<protein>
    <submittedName>
        <fullName evidence="1">DUF58 domain-containing protein</fullName>
    </submittedName>
</protein>
<dbReference type="EMBL" id="JAUJWW010000001">
    <property type="protein sequence ID" value="MDN7226123.1"/>
    <property type="molecule type" value="Genomic_DNA"/>
</dbReference>
<name>A0ABT8MMP1_9BACL</name>
<organism evidence="1 2">
    <name type="scientific">Planococcus liqunii</name>
    <dbReference type="NCBI Taxonomy" id="3058394"/>
    <lineage>
        <taxon>Bacteria</taxon>
        <taxon>Bacillati</taxon>
        <taxon>Bacillota</taxon>
        <taxon>Bacilli</taxon>
        <taxon>Bacillales</taxon>
        <taxon>Caryophanaceae</taxon>
        <taxon>Planococcus</taxon>
    </lineage>
</organism>
<accession>A0ABT8MMP1</accession>
<keyword evidence="2" id="KW-1185">Reference proteome</keyword>
<dbReference type="RefSeq" id="WP_301725305.1">
    <property type="nucleotide sequence ID" value="NZ_JAUJWW010000001.1"/>
</dbReference>
<proteinExistence type="predicted"/>
<comment type="caution">
    <text evidence="1">The sequence shown here is derived from an EMBL/GenBank/DDBJ whole genome shotgun (WGS) entry which is preliminary data.</text>
</comment>
<dbReference type="Proteomes" id="UP001172054">
    <property type="component" value="Unassembled WGS sequence"/>
</dbReference>
<dbReference type="PANTHER" id="PTHR34351">
    <property type="entry name" value="SLR1927 PROTEIN-RELATED"/>
    <property type="match status" value="1"/>
</dbReference>
<dbReference type="PANTHER" id="PTHR34351:SF2">
    <property type="entry name" value="DUF58 DOMAIN-CONTAINING PROTEIN"/>
    <property type="match status" value="1"/>
</dbReference>
<gene>
    <name evidence="1" type="ORF">QWY15_02340</name>
</gene>
<sequence length="384" mass="43434">MAWIRHDYNSTNTKWLLSLLAVFFFLAMAFLQFTAAAVAAFIAAVAGLQWLYFVHVGKRLELVNARSRKRLLAGGESAWELVFENKGLPVLGGQLKVWFQDAVLPRGPLIVNYGDLVELDVPFTIGHNETLAVKIPVTGNRRGLARLKKMELSVPHPFGEGSVVLEYKPMILQELLVYPQLQKAFFHYSPSRQKPGQFNLKNSLFDDTFQPIGTRDYVSSDSFNTIHWKASARMQSYQTKVFDQVANESILFALNVADHYATIPHLEERIEEVASYIETCYREGIPYALAVNIRSTGKMPFLYLAPGEGPYQRQKALEMLSVMSKNHSTMPYPSMLAHLDAHIELPFTTYLMADEFAGIQRFVSKWATHTELKLLPGRKGSGIR</sequence>
<evidence type="ECO:0000313" key="2">
    <source>
        <dbReference type="Proteomes" id="UP001172054"/>
    </source>
</evidence>